<reference evidence="2 3" key="1">
    <citation type="journal article" date="2019" name="Nat. Ecol. Evol.">
        <title>Megaphylogeny resolves global patterns of mushroom evolution.</title>
        <authorList>
            <person name="Varga T."/>
            <person name="Krizsan K."/>
            <person name="Foldi C."/>
            <person name="Dima B."/>
            <person name="Sanchez-Garcia M."/>
            <person name="Sanchez-Ramirez S."/>
            <person name="Szollosi G.J."/>
            <person name="Szarkandi J.G."/>
            <person name="Papp V."/>
            <person name="Albert L."/>
            <person name="Andreopoulos W."/>
            <person name="Angelini C."/>
            <person name="Antonin V."/>
            <person name="Barry K.W."/>
            <person name="Bougher N.L."/>
            <person name="Buchanan P."/>
            <person name="Buyck B."/>
            <person name="Bense V."/>
            <person name="Catcheside P."/>
            <person name="Chovatia M."/>
            <person name="Cooper J."/>
            <person name="Damon W."/>
            <person name="Desjardin D."/>
            <person name="Finy P."/>
            <person name="Geml J."/>
            <person name="Haridas S."/>
            <person name="Hughes K."/>
            <person name="Justo A."/>
            <person name="Karasinski D."/>
            <person name="Kautmanova I."/>
            <person name="Kiss B."/>
            <person name="Kocsube S."/>
            <person name="Kotiranta H."/>
            <person name="LaButti K.M."/>
            <person name="Lechner B.E."/>
            <person name="Liimatainen K."/>
            <person name="Lipzen A."/>
            <person name="Lukacs Z."/>
            <person name="Mihaltcheva S."/>
            <person name="Morgado L.N."/>
            <person name="Niskanen T."/>
            <person name="Noordeloos M.E."/>
            <person name="Ohm R.A."/>
            <person name="Ortiz-Santana B."/>
            <person name="Ovrebo C."/>
            <person name="Racz N."/>
            <person name="Riley R."/>
            <person name="Savchenko A."/>
            <person name="Shiryaev A."/>
            <person name="Soop K."/>
            <person name="Spirin V."/>
            <person name="Szebenyi C."/>
            <person name="Tomsovsky M."/>
            <person name="Tulloss R.E."/>
            <person name="Uehling J."/>
            <person name="Grigoriev I.V."/>
            <person name="Vagvolgyi C."/>
            <person name="Papp T."/>
            <person name="Martin F.M."/>
            <person name="Miettinen O."/>
            <person name="Hibbett D.S."/>
            <person name="Nagy L.G."/>
        </authorList>
    </citation>
    <scope>NUCLEOTIDE SEQUENCE [LARGE SCALE GENOMIC DNA]</scope>
    <source>
        <strain evidence="2 3">FP101781</strain>
    </source>
</reference>
<organism evidence="2 3">
    <name type="scientific">Coprinellus micaceus</name>
    <name type="common">Glistening ink-cap mushroom</name>
    <name type="synonym">Coprinus micaceus</name>
    <dbReference type="NCBI Taxonomy" id="71717"/>
    <lineage>
        <taxon>Eukaryota</taxon>
        <taxon>Fungi</taxon>
        <taxon>Dikarya</taxon>
        <taxon>Basidiomycota</taxon>
        <taxon>Agaricomycotina</taxon>
        <taxon>Agaricomycetes</taxon>
        <taxon>Agaricomycetidae</taxon>
        <taxon>Agaricales</taxon>
        <taxon>Agaricineae</taxon>
        <taxon>Psathyrellaceae</taxon>
        <taxon>Coprinellus</taxon>
    </lineage>
</organism>
<dbReference type="EMBL" id="QPFP01000027">
    <property type="protein sequence ID" value="TEB29530.1"/>
    <property type="molecule type" value="Genomic_DNA"/>
</dbReference>
<comment type="caution">
    <text evidence="2">The sequence shown here is derived from an EMBL/GenBank/DDBJ whole genome shotgun (WGS) entry which is preliminary data.</text>
</comment>
<keyword evidence="1" id="KW-0812">Transmembrane</keyword>
<proteinExistence type="predicted"/>
<keyword evidence="1" id="KW-0472">Membrane</keyword>
<accession>A0A4Y7T5Y2</accession>
<feature type="transmembrane region" description="Helical" evidence="1">
    <location>
        <begin position="67"/>
        <end position="89"/>
    </location>
</feature>
<evidence type="ECO:0000313" key="2">
    <source>
        <dbReference type="EMBL" id="TEB29530.1"/>
    </source>
</evidence>
<protein>
    <submittedName>
        <fullName evidence="2">Uncharacterized protein</fullName>
    </submittedName>
</protein>
<keyword evidence="3" id="KW-1185">Reference proteome</keyword>
<dbReference type="AlphaFoldDB" id="A0A4Y7T5Y2"/>
<dbReference type="Proteomes" id="UP000298030">
    <property type="component" value="Unassembled WGS sequence"/>
</dbReference>
<name>A0A4Y7T5Y2_COPMI</name>
<keyword evidence="1" id="KW-1133">Transmembrane helix</keyword>
<evidence type="ECO:0000313" key="3">
    <source>
        <dbReference type="Proteomes" id="UP000298030"/>
    </source>
</evidence>
<sequence>MAYWMNYCDAPLHSLADNHRPSPSPTPSALVHDPDMWQGHLYRTTKYFCHERFQQAIPPRNCLLPDAFALLIQISPLLAVYFCLSQGLIRPYRAPQHLRSQEKQDECTKGSRSSLEIIRLESPSHMTASLAEEVSRFACGFRGLR</sequence>
<gene>
    <name evidence="2" type="ORF">FA13DRAFT_649097</name>
</gene>
<evidence type="ECO:0000256" key="1">
    <source>
        <dbReference type="SAM" id="Phobius"/>
    </source>
</evidence>